<dbReference type="GO" id="GO:0006396">
    <property type="term" value="P:RNA processing"/>
    <property type="evidence" value="ECO:0007669"/>
    <property type="project" value="InterPro"/>
</dbReference>
<proteinExistence type="predicted"/>
<gene>
    <name evidence="9" type="ORF">LCGC14_2745170</name>
</gene>
<keyword evidence="5" id="KW-0547">Nucleotide-binding</keyword>
<dbReference type="Pfam" id="PF01139">
    <property type="entry name" value="RtcB"/>
    <property type="match status" value="1"/>
</dbReference>
<evidence type="ECO:0000256" key="4">
    <source>
        <dbReference type="ARBA" id="ARBA00022723"/>
    </source>
</evidence>
<keyword evidence="4" id="KW-0479">Metal-binding</keyword>
<keyword evidence="7" id="KW-0464">Manganese</keyword>
<comment type="caution">
    <text evidence="9">The sequence shown here is derived from an EMBL/GenBank/DDBJ whole genome shotgun (WGS) entry which is preliminary data.</text>
</comment>
<dbReference type="GO" id="GO:0030145">
    <property type="term" value="F:manganese ion binding"/>
    <property type="evidence" value="ECO:0007669"/>
    <property type="project" value="TreeGrafter"/>
</dbReference>
<evidence type="ECO:0000256" key="7">
    <source>
        <dbReference type="ARBA" id="ARBA00023211"/>
    </source>
</evidence>
<dbReference type="Gene3D" id="3.90.1860.10">
    <property type="entry name" value="tRNA-splicing ligase RtcB"/>
    <property type="match status" value="1"/>
</dbReference>
<comment type="cofactor">
    <cofactor evidence="1">
        <name>Mn(2+)</name>
        <dbReference type="ChEBI" id="CHEBI:29035"/>
    </cofactor>
</comment>
<dbReference type="GO" id="GO:0006281">
    <property type="term" value="P:DNA repair"/>
    <property type="evidence" value="ECO:0007669"/>
    <property type="project" value="TreeGrafter"/>
</dbReference>
<protein>
    <recommendedName>
        <fullName evidence="2">3'-phosphate/5'-hydroxy nucleic acid ligase</fullName>
        <ecNumber evidence="2">6.5.1.8</ecNumber>
    </recommendedName>
</protein>
<dbReference type="InterPro" id="IPR052915">
    <property type="entry name" value="RtcB-like"/>
</dbReference>
<dbReference type="EC" id="6.5.1.8" evidence="2"/>
<evidence type="ECO:0000256" key="1">
    <source>
        <dbReference type="ARBA" id="ARBA00001936"/>
    </source>
</evidence>
<dbReference type="GO" id="GO:0005525">
    <property type="term" value="F:GTP binding"/>
    <property type="evidence" value="ECO:0007669"/>
    <property type="project" value="UniProtKB-KW"/>
</dbReference>
<dbReference type="GO" id="GO:0170057">
    <property type="term" value="F:RNA ligase (GTP) activity"/>
    <property type="evidence" value="ECO:0007669"/>
    <property type="project" value="UniProtKB-EC"/>
</dbReference>
<keyword evidence="6" id="KW-0342">GTP-binding</keyword>
<reference evidence="9" key="1">
    <citation type="journal article" date="2015" name="Nature">
        <title>Complex archaea that bridge the gap between prokaryotes and eukaryotes.</title>
        <authorList>
            <person name="Spang A."/>
            <person name="Saw J.H."/>
            <person name="Jorgensen S.L."/>
            <person name="Zaremba-Niedzwiedzka K."/>
            <person name="Martijn J."/>
            <person name="Lind A.E."/>
            <person name="van Eijk R."/>
            <person name="Schleper C."/>
            <person name="Guy L."/>
            <person name="Ettema T.J."/>
        </authorList>
    </citation>
    <scope>NUCLEOTIDE SEQUENCE</scope>
</reference>
<dbReference type="InterPro" id="IPR036025">
    <property type="entry name" value="RtcB-like_sf"/>
</dbReference>
<dbReference type="InterPro" id="IPR001233">
    <property type="entry name" value="RtcB"/>
</dbReference>
<evidence type="ECO:0000313" key="9">
    <source>
        <dbReference type="EMBL" id="KKK88239.1"/>
    </source>
</evidence>
<evidence type="ECO:0000256" key="2">
    <source>
        <dbReference type="ARBA" id="ARBA00012726"/>
    </source>
</evidence>
<name>A0A0F9BC67_9ZZZZ</name>
<evidence type="ECO:0000256" key="6">
    <source>
        <dbReference type="ARBA" id="ARBA00023134"/>
    </source>
</evidence>
<dbReference type="PANTHER" id="PTHR43749:SF2">
    <property type="entry name" value="RNA-SPLICING LIGASE RTCB"/>
    <property type="match status" value="1"/>
</dbReference>
<feature type="non-terminal residue" evidence="9">
    <location>
        <position position="1"/>
    </location>
</feature>
<organism evidence="9">
    <name type="scientific">marine sediment metagenome</name>
    <dbReference type="NCBI Taxonomy" id="412755"/>
    <lineage>
        <taxon>unclassified sequences</taxon>
        <taxon>metagenomes</taxon>
        <taxon>ecological metagenomes</taxon>
    </lineage>
</organism>
<dbReference type="AlphaFoldDB" id="A0A0F9BC67"/>
<dbReference type="EMBL" id="LAZR01050045">
    <property type="protein sequence ID" value="KKK88239.1"/>
    <property type="molecule type" value="Genomic_DNA"/>
</dbReference>
<sequence>RKAARKNLDLIYEKARMQGIIHDMESEDKLDEAPGAYKDINIVMNNQEDLVKILVELKPLAVVKG</sequence>
<dbReference type="PANTHER" id="PTHR43749">
    <property type="entry name" value="RNA-SPLICING LIGASE RTCB"/>
    <property type="match status" value="1"/>
</dbReference>
<dbReference type="GO" id="GO:0042245">
    <property type="term" value="P:RNA repair"/>
    <property type="evidence" value="ECO:0007669"/>
    <property type="project" value="TreeGrafter"/>
</dbReference>
<evidence type="ECO:0000256" key="8">
    <source>
        <dbReference type="ARBA" id="ARBA00047746"/>
    </source>
</evidence>
<dbReference type="SUPFAM" id="SSF103365">
    <property type="entry name" value="Hypothetical protein PH1602"/>
    <property type="match status" value="1"/>
</dbReference>
<evidence type="ECO:0000256" key="3">
    <source>
        <dbReference type="ARBA" id="ARBA00022598"/>
    </source>
</evidence>
<evidence type="ECO:0000256" key="5">
    <source>
        <dbReference type="ARBA" id="ARBA00022741"/>
    </source>
</evidence>
<accession>A0A0F9BC67</accession>
<comment type="catalytic activity">
    <reaction evidence="8">
        <text>a 3'-end 3'-phospho-ribonucleotide-RNA + a 5'-end dephospho-ribonucleoside-RNA + GTP = a ribonucleotidyl-ribonucleotide-RNA + GMP + diphosphate</text>
        <dbReference type="Rhea" id="RHEA:68076"/>
        <dbReference type="Rhea" id="RHEA-COMP:10463"/>
        <dbReference type="Rhea" id="RHEA-COMP:13936"/>
        <dbReference type="Rhea" id="RHEA-COMP:17355"/>
        <dbReference type="ChEBI" id="CHEBI:33019"/>
        <dbReference type="ChEBI" id="CHEBI:37565"/>
        <dbReference type="ChEBI" id="CHEBI:58115"/>
        <dbReference type="ChEBI" id="CHEBI:83062"/>
        <dbReference type="ChEBI" id="CHEBI:138284"/>
        <dbReference type="ChEBI" id="CHEBI:173118"/>
        <dbReference type="EC" id="6.5.1.8"/>
    </reaction>
</comment>
<keyword evidence="3" id="KW-0436">Ligase</keyword>
<dbReference type="GO" id="GO:0003909">
    <property type="term" value="F:DNA ligase activity"/>
    <property type="evidence" value="ECO:0007669"/>
    <property type="project" value="TreeGrafter"/>
</dbReference>